<evidence type="ECO:0000313" key="13">
    <source>
        <dbReference type="Proteomes" id="UP000612055"/>
    </source>
</evidence>
<feature type="domain" description="Glycosyl hydrolase family 81 C-terminal" evidence="11">
    <location>
        <begin position="421"/>
        <end position="619"/>
    </location>
</feature>
<evidence type="ECO:0000256" key="6">
    <source>
        <dbReference type="ARBA" id="ARBA00023295"/>
    </source>
</evidence>
<keyword evidence="5" id="KW-0119">Carbohydrate metabolism</keyword>
<feature type="domain" description="Glycosyl hydrolase family 81 N-terminal" evidence="10">
    <location>
        <begin position="108"/>
        <end position="315"/>
    </location>
</feature>
<dbReference type="GO" id="GO:0000272">
    <property type="term" value="P:polysaccharide catabolic process"/>
    <property type="evidence" value="ECO:0007669"/>
    <property type="project" value="UniProtKB-KW"/>
</dbReference>
<evidence type="ECO:0000313" key="12">
    <source>
        <dbReference type="EMBL" id="KAG2482089.1"/>
    </source>
</evidence>
<dbReference type="GO" id="GO:0071555">
    <property type="term" value="P:cell wall organization"/>
    <property type="evidence" value="ECO:0007669"/>
    <property type="project" value="UniProtKB-KW"/>
</dbReference>
<sequence>PRTNLAVEPPSAAMWPRASMRLQAGGRATPTNAWWTTWTQITGDGATPDTDTTAIDVMPYRVKVLTSGLHVAPYKDETFMQSSCPGVSCIRHTFSYPASLGVTLGLASVEVEGWDDLSVTFTWRNAAGIAAMRSTLVQGSPYITVQFLNGHTPRLVLTSTICIGRGPTTALSAFRLPTSMYAWLLYASSPHPLDVTSNAFAATCTAQAGAAFDGIWRLAVPVHRLAVPYGWGVIGINARAASWERLLNDSAGVYPTGGRVRVGLEDVVAPGQTARRALLQLEWSTAQLSGSGSGFGSGSGLLLMFSMPHHRAHMTFPNPRVPSDPIVVKGLRGNLRSLLSPNATWQLAYPLPPVTFKGPAPIRSDWVPSLLSQLSTDAASAVLSPEVARASQALADMARTAHIASELAALRPLDAPALTSAAAPLRARINDTLAAWLAPPSPTEQGLVYDEVWGGVTSYYPIFARSQNPGNPYVGRNEYDKNAVYWHHLSQYAGFLYAAAVMAKQDPAWAAAGRTREAVGALVRDLASPRGDGTDPWFPFARHMDWFCGHAWATGLAQRNIDGDVKDFGKWHERVGGSVAAYYSIALWGTATRDTNMRAWGQVLAAIEAASSRAYFQIPAAGSEAYPSGSFVYSESGSVPGPFNYTGYPQSGNVGPVSKRVPGRVYQSFISFYQSLTAPSPLDNPAVLHLIPQVPFVPGATDALLGRSYAADLYGVIAGSAFASDGDRPAWEAFRAMVRAGSDQAGAWAAAEQQVPNRTVNAVDVSTSLVPQGCRHSKTAILYWIATRLPADFGSVPPPPSPRPPGPTPPLPSPPKKPPAPPVPPPEPPLPDSSVPYRVLDVPVVDAAEPPATYSRVRNDWYMEGYTNMTIGSVAGMWANVQRPFPTHAWYSSWLHWDQDTGGVGDTQTLMHPWRVKILPDRLEASPPGLALTVQPTYIIYPYDVLIAVRGAPDEAFVARNVSAINEMTVTWIWTQAPPGTGSMVATMLQGQPFLTVRFSGVTPHIHQAVGTVLTGGLTAGTSGTSFVVESNAGIKFKYYFSSPVTLVVNATLARTAARFTGVLRIAVLKNSRTPLMNYDASTEAAVTATYDANSDLYPTSASLEYGYQSAAQSATGAERGVVRVRFATASMSGQRSGVLMVMSMPHHRTHIAWPQLPQTPAAGQTLVRMDDLRGELQHVLLDAASGPSMILLYDLDSYGWNAPYGIQDGGKRNATCTQLLADSGGGGWWGMDISRDDMYFGASDLAALGRMALIADELAEAAPGRAMSCTAAELADRAASLRSLLKSRLSKRLVTTPTTSSSLVYDTTWGGLVGYGDTANRRNYNFGNVAYNDHHYHYGYLLYAAAALARGDPSWLSANRAAVGAVVRDFANPNKADPWFPFARQMNWWGGHSWAGGLAVFPDGKNQESTSEAVNGYHAVSLWGLALGDAALQRWGRLLTAVEVSGAQHYWQVPSTSTVYPAIFAANKVVGVLWNGKVAYETWFGRNPVFMHAIQYIPFTPVSQLLLRKEWIEESYPVATSNMDDPLLAYSPCWKQYTTMARAVYDAPGAWSQLAQWTDQAQFFGGCASHPRSAPAAALPQAALATAHAPTPPTSTSAPLSLPSAALRRCGAQPQGNASHSALPIAAAAAAAAVSSVLAAAAALSDR</sequence>
<keyword evidence="7" id="KW-0961">Cell wall biogenesis/degradation</keyword>
<dbReference type="OrthoDB" id="537425at2759"/>
<comment type="catalytic activity">
    <reaction evidence="1">
        <text>Hydrolysis of (1-&gt;3)-beta-D-glucosidic linkages in (1-&gt;3)-beta-D-glucans.</text>
        <dbReference type="EC" id="3.2.1.39"/>
    </reaction>
</comment>
<evidence type="ECO:0000256" key="5">
    <source>
        <dbReference type="ARBA" id="ARBA00023277"/>
    </source>
</evidence>
<keyword evidence="8" id="KW-0624">Polysaccharide degradation</keyword>
<keyword evidence="6" id="KW-0326">Glycosidase</keyword>
<dbReference type="Pfam" id="PF17652">
    <property type="entry name" value="Glyco_hydro81C"/>
    <property type="match status" value="2"/>
</dbReference>
<keyword evidence="4" id="KW-0378">Hydrolase</keyword>
<dbReference type="PANTHER" id="PTHR31983">
    <property type="entry name" value="ENDO-1,3(4)-BETA-GLUCANASE 1"/>
    <property type="match status" value="1"/>
</dbReference>
<dbReference type="PANTHER" id="PTHR31983:SF0">
    <property type="entry name" value="GLUCAN ENDO-1,3-BETA-D-GLUCOSIDASE 2"/>
    <property type="match status" value="1"/>
</dbReference>
<accession>A0A835XKS3</accession>
<proteinExistence type="inferred from homology"/>
<gene>
    <name evidence="12" type="ORF">HYH03_018964</name>
</gene>
<feature type="region of interest" description="Disordered" evidence="9">
    <location>
        <begin position="795"/>
        <end position="835"/>
    </location>
</feature>
<evidence type="ECO:0000256" key="8">
    <source>
        <dbReference type="ARBA" id="ARBA00023326"/>
    </source>
</evidence>
<reference evidence="12" key="1">
    <citation type="journal article" date="2020" name="bioRxiv">
        <title>Comparative genomics of Chlamydomonas.</title>
        <authorList>
            <person name="Craig R.J."/>
            <person name="Hasan A.R."/>
            <person name="Ness R.W."/>
            <person name="Keightley P.D."/>
        </authorList>
    </citation>
    <scope>NUCLEOTIDE SEQUENCE</scope>
    <source>
        <strain evidence="12">CCAP 11/70</strain>
    </source>
</reference>
<evidence type="ECO:0000256" key="4">
    <source>
        <dbReference type="ARBA" id="ARBA00022801"/>
    </source>
</evidence>
<evidence type="ECO:0000256" key="2">
    <source>
        <dbReference type="ARBA" id="ARBA00010730"/>
    </source>
</evidence>
<keyword evidence="13" id="KW-1185">Reference proteome</keyword>
<feature type="non-terminal residue" evidence="12">
    <location>
        <position position="1648"/>
    </location>
</feature>
<feature type="domain" description="Glycosyl hydrolase family 81 N-terminal" evidence="10">
    <location>
        <begin position="956"/>
        <end position="1153"/>
    </location>
</feature>
<evidence type="ECO:0000256" key="3">
    <source>
        <dbReference type="ARBA" id="ARBA00012780"/>
    </source>
</evidence>
<dbReference type="InterPro" id="IPR040451">
    <property type="entry name" value="GH81_N"/>
</dbReference>
<feature type="compositionally biased region" description="Pro residues" evidence="9">
    <location>
        <begin position="796"/>
        <end position="831"/>
    </location>
</feature>
<evidence type="ECO:0000256" key="7">
    <source>
        <dbReference type="ARBA" id="ARBA00023316"/>
    </source>
</evidence>
<dbReference type="EMBL" id="JAEHOE010000266">
    <property type="protein sequence ID" value="KAG2482089.1"/>
    <property type="molecule type" value="Genomic_DNA"/>
</dbReference>
<dbReference type="GO" id="GO:0052861">
    <property type="term" value="F:endo-1,3(4)-beta-glucanase activity"/>
    <property type="evidence" value="ECO:0007669"/>
    <property type="project" value="InterPro"/>
</dbReference>
<comment type="caution">
    <text evidence="12">The sequence shown here is derived from an EMBL/GenBank/DDBJ whole genome shotgun (WGS) entry which is preliminary data.</text>
</comment>
<evidence type="ECO:0000256" key="1">
    <source>
        <dbReference type="ARBA" id="ARBA00000382"/>
    </source>
</evidence>
<feature type="domain" description="Glycosyl hydrolase family 81 C-terminal" evidence="11">
    <location>
        <begin position="1236"/>
        <end position="1567"/>
    </location>
</feature>
<protein>
    <recommendedName>
        <fullName evidence="3">glucan endo-1,3-beta-D-glucosidase</fullName>
        <ecNumber evidence="3">3.2.1.39</ecNumber>
    </recommendedName>
</protein>
<dbReference type="EC" id="3.2.1.39" evidence="3"/>
<dbReference type="Pfam" id="PF03639">
    <property type="entry name" value="Glyco_hydro_81"/>
    <property type="match status" value="2"/>
</dbReference>
<evidence type="ECO:0000256" key="9">
    <source>
        <dbReference type="SAM" id="MobiDB-lite"/>
    </source>
</evidence>
<dbReference type="Proteomes" id="UP000612055">
    <property type="component" value="Unassembled WGS sequence"/>
</dbReference>
<name>A0A835XKS3_9CHLO</name>
<evidence type="ECO:0000259" key="11">
    <source>
        <dbReference type="Pfam" id="PF17652"/>
    </source>
</evidence>
<dbReference type="InterPro" id="IPR040720">
    <property type="entry name" value="GH81_C"/>
</dbReference>
<comment type="similarity">
    <text evidence="2">Belongs to the glycosyl hydrolase 81 family.</text>
</comment>
<dbReference type="PROSITE" id="PS52008">
    <property type="entry name" value="GH81"/>
    <property type="match status" value="2"/>
</dbReference>
<dbReference type="InterPro" id="IPR005200">
    <property type="entry name" value="Endo-beta-glucanase"/>
</dbReference>
<dbReference type="Gene3D" id="2.70.98.30">
    <property type="entry name" value="Golgi alpha-mannosidase II, domain 4"/>
    <property type="match status" value="2"/>
</dbReference>
<evidence type="ECO:0000259" key="10">
    <source>
        <dbReference type="Pfam" id="PF03639"/>
    </source>
</evidence>
<organism evidence="12 13">
    <name type="scientific">Edaphochlamys debaryana</name>
    <dbReference type="NCBI Taxonomy" id="47281"/>
    <lineage>
        <taxon>Eukaryota</taxon>
        <taxon>Viridiplantae</taxon>
        <taxon>Chlorophyta</taxon>
        <taxon>core chlorophytes</taxon>
        <taxon>Chlorophyceae</taxon>
        <taxon>CS clade</taxon>
        <taxon>Chlamydomonadales</taxon>
        <taxon>Chlamydomonadales incertae sedis</taxon>
        <taxon>Edaphochlamys</taxon>
    </lineage>
</organism>
<dbReference type="GO" id="GO:0042973">
    <property type="term" value="F:glucan endo-1,3-beta-D-glucosidase activity"/>
    <property type="evidence" value="ECO:0007669"/>
    <property type="project" value="UniProtKB-EC"/>
</dbReference>